<reference evidence="1 2" key="1">
    <citation type="submission" date="2023-04" db="EMBL/GenBank/DDBJ databases">
        <title>Forest soil microbial communities from Buena Vista Peninsula, Colon Province, Panama.</title>
        <authorList>
            <person name="Bouskill N."/>
        </authorList>
    </citation>
    <scope>NUCLEOTIDE SEQUENCE [LARGE SCALE GENOMIC DNA]</scope>
    <source>
        <strain evidence="1 2">CFH S0262</strain>
    </source>
</reference>
<sequence length="111" mass="11981">MCTIAIPADFESAFIALANESNDDPDPLDLGISDDRLRLHLSNNFPGYSPYLELTQPQAGNVVVAVRATTGTCGPDGEWVQQEVTEATVPVDLRNPHDAAREALACWISTL</sequence>
<organism evidence="1 2">
    <name type="scientific">Prescottella agglutinans</name>
    <dbReference type="NCBI Taxonomy" id="1644129"/>
    <lineage>
        <taxon>Bacteria</taxon>
        <taxon>Bacillati</taxon>
        <taxon>Actinomycetota</taxon>
        <taxon>Actinomycetes</taxon>
        <taxon>Mycobacteriales</taxon>
        <taxon>Nocardiaceae</taxon>
        <taxon>Prescottella</taxon>
    </lineage>
</organism>
<dbReference type="Proteomes" id="UP001160334">
    <property type="component" value="Unassembled WGS sequence"/>
</dbReference>
<dbReference type="EMBL" id="JARXVC010000025">
    <property type="protein sequence ID" value="MDH6284638.1"/>
    <property type="molecule type" value="Genomic_DNA"/>
</dbReference>
<name>A0ABT6MJZ2_9NOCA</name>
<dbReference type="RefSeq" id="WP_280763851.1">
    <property type="nucleotide sequence ID" value="NZ_JARXVC010000025.1"/>
</dbReference>
<evidence type="ECO:0000313" key="1">
    <source>
        <dbReference type="EMBL" id="MDH6284638.1"/>
    </source>
</evidence>
<protein>
    <submittedName>
        <fullName evidence="1">Uncharacterized protein</fullName>
    </submittedName>
</protein>
<accession>A0ABT6MJZ2</accession>
<evidence type="ECO:0000313" key="2">
    <source>
        <dbReference type="Proteomes" id="UP001160334"/>
    </source>
</evidence>
<comment type="caution">
    <text evidence="1">The sequence shown here is derived from an EMBL/GenBank/DDBJ whole genome shotgun (WGS) entry which is preliminary data.</text>
</comment>
<keyword evidence="2" id="KW-1185">Reference proteome</keyword>
<gene>
    <name evidence="1" type="ORF">M2280_005899</name>
</gene>
<proteinExistence type="predicted"/>